<feature type="modified residue" description="N6-(pyridoxal phosphate)lysine" evidence="5">
    <location>
        <position position="272"/>
    </location>
</feature>
<keyword evidence="3 5" id="KW-0560">Oxidoreductase</keyword>
<dbReference type="Proteomes" id="UP000008458">
    <property type="component" value="Chromosome"/>
</dbReference>
<dbReference type="STRING" id="933801.Ahos_1328"/>
<comment type="catalytic activity">
    <reaction evidence="4 5">
        <text>N(6)-[(R)-lipoyl]-L-lysyl-[glycine-cleavage complex H protein] + glycine + H(+) = N(6)-[(R)-S(8)-aminomethyldihydrolipoyl]-L-lysyl-[glycine-cleavage complex H protein] + CO2</text>
        <dbReference type="Rhea" id="RHEA:24304"/>
        <dbReference type="Rhea" id="RHEA-COMP:10494"/>
        <dbReference type="Rhea" id="RHEA-COMP:10495"/>
        <dbReference type="ChEBI" id="CHEBI:15378"/>
        <dbReference type="ChEBI" id="CHEBI:16526"/>
        <dbReference type="ChEBI" id="CHEBI:57305"/>
        <dbReference type="ChEBI" id="CHEBI:83099"/>
        <dbReference type="ChEBI" id="CHEBI:83143"/>
        <dbReference type="EC" id="1.4.4.2"/>
    </reaction>
</comment>
<dbReference type="GeneID" id="10600814"/>
<reference evidence="8 9" key="1">
    <citation type="journal article" date="2011" name="Extremophiles">
        <title>Genomic analysis of Acidianus hospitalis W1 a host for studying crenarchaeal virus and plasmid life cycles.</title>
        <authorList>
            <person name="You X.Y."/>
            <person name="Liu C."/>
            <person name="Wang S.Y."/>
            <person name="Jiang C.Y."/>
            <person name="Shah S.A."/>
            <person name="Prangishvili D."/>
            <person name="She Q."/>
            <person name="Liu S.J."/>
            <person name="Garrett R.A."/>
        </authorList>
    </citation>
    <scope>NUCLEOTIDE SEQUENCE [LARGE SCALE GENOMIC DNA]</scope>
    <source>
        <strain evidence="8 9">W1</strain>
    </source>
</reference>
<dbReference type="SUPFAM" id="SSF53383">
    <property type="entry name" value="PLP-dependent transferases"/>
    <property type="match status" value="1"/>
</dbReference>
<evidence type="ECO:0000313" key="8">
    <source>
        <dbReference type="EMBL" id="AEE94211.1"/>
    </source>
</evidence>
<dbReference type="EC" id="1.4.4.2" evidence="5"/>
<dbReference type="CDD" id="cd00613">
    <property type="entry name" value="GDC-P"/>
    <property type="match status" value="1"/>
</dbReference>
<sequence>MWRQANWDEPLIYELSSDKKRKQGIIIPEENIDVKINIPEKIKRKNDLEIPELSELEVVRHFVRLSQQNFSVDLGMMPLGSCTMKYNPKVEELTSRVVENYHPLQDEDTVQGILEMMYEMQKWLAEMTGMDECSLQIPAGAAGELAGVLMIKKYHETKNRKRDEMLVADTAHGTNPASAAMAGYKVIYIKSNQEGLVDIDILKEVVNSKTAGFMLTNPNTLGLFEENILEISKIIHSVDGVLYYDGANLNGILGIARPGDMGFDIVHINLHKTFAVPHGGGGPGAGAICAKGELKDYLPYPIVDKEGDKYVLRTPVKTIGKIASFYGNIGNVIRAYVYILGLGPQGISQVGKMSTLATNYLISKLKDVKGLELLAPHRPRKHEVVFSAKPLLNDKGVTALDIAKALLDRGFYAPTIYFPGIVEEALMIEPTETEPKETLDKFIAALKEILEESYKDPEKIRQTPQNTSVKRLDQVKANHPTSVTPSYRVLRLREKGIIKILK</sequence>
<evidence type="ECO:0000256" key="5">
    <source>
        <dbReference type="HAMAP-Rule" id="MF_00713"/>
    </source>
</evidence>
<dbReference type="HAMAP" id="MF_00713">
    <property type="entry name" value="GcvPB"/>
    <property type="match status" value="1"/>
</dbReference>
<keyword evidence="9" id="KW-1185">Reference proteome</keyword>
<comment type="function">
    <text evidence="5">The glycine cleavage system catalyzes the degradation of glycine. The P protein binds the alpha-amino group of glycine through its pyridoxal phosphate cofactor; CO(2) is released and the remaining methylamine moiety is then transferred to the lipoamide cofactor of the H protein.</text>
</comment>
<dbReference type="Pfam" id="PF21478">
    <property type="entry name" value="GcvP2_C"/>
    <property type="match status" value="1"/>
</dbReference>
<evidence type="ECO:0000259" key="6">
    <source>
        <dbReference type="Pfam" id="PF02347"/>
    </source>
</evidence>
<dbReference type="Gene3D" id="6.20.440.10">
    <property type="match status" value="1"/>
</dbReference>
<proteinExistence type="inferred from homology"/>
<dbReference type="InterPro" id="IPR020581">
    <property type="entry name" value="GDC_P"/>
</dbReference>
<dbReference type="PANTHER" id="PTHR11773:SF1">
    <property type="entry name" value="GLYCINE DEHYDROGENASE (DECARBOXYLATING), MITOCHONDRIAL"/>
    <property type="match status" value="1"/>
</dbReference>
<dbReference type="GO" id="GO:0030170">
    <property type="term" value="F:pyridoxal phosphate binding"/>
    <property type="evidence" value="ECO:0007669"/>
    <property type="project" value="TreeGrafter"/>
</dbReference>
<accession>F4B4A3</accession>
<dbReference type="InterPro" id="IPR049315">
    <property type="entry name" value="GDC-P_N"/>
</dbReference>
<name>F4B4A3_ACIHW</name>
<evidence type="ECO:0000256" key="4">
    <source>
        <dbReference type="ARBA" id="ARBA00049026"/>
    </source>
</evidence>
<dbReference type="InterPro" id="IPR015421">
    <property type="entry name" value="PyrdxlP-dep_Trfase_major"/>
</dbReference>
<dbReference type="GO" id="GO:0005829">
    <property type="term" value="C:cytosol"/>
    <property type="evidence" value="ECO:0007669"/>
    <property type="project" value="TreeGrafter"/>
</dbReference>
<feature type="domain" description="Glycine cleavage system P-protein N-terminal" evidence="6">
    <location>
        <begin position="35"/>
        <end position="305"/>
    </location>
</feature>
<dbReference type="eggNOG" id="arCOG00076">
    <property type="taxonomic scope" value="Archaea"/>
</dbReference>
<evidence type="ECO:0000256" key="1">
    <source>
        <dbReference type="ARBA" id="ARBA00001933"/>
    </source>
</evidence>
<dbReference type="FunFam" id="3.40.640.10:FF:000224">
    <property type="entry name" value="Probable glycine dehydrogenase (decarboxylating) subunit 2"/>
    <property type="match status" value="1"/>
</dbReference>
<dbReference type="Gene3D" id="3.40.640.10">
    <property type="entry name" value="Type I PLP-dependent aspartate aminotransferase-like (Major domain)"/>
    <property type="match status" value="1"/>
</dbReference>
<dbReference type="EMBL" id="CP002535">
    <property type="protein sequence ID" value="AEE94211.1"/>
    <property type="molecule type" value="Genomic_DNA"/>
</dbReference>
<evidence type="ECO:0000256" key="3">
    <source>
        <dbReference type="ARBA" id="ARBA00023002"/>
    </source>
</evidence>
<dbReference type="InterPro" id="IPR015422">
    <property type="entry name" value="PyrdxlP-dep_Trfase_small"/>
</dbReference>
<dbReference type="GO" id="GO:0016594">
    <property type="term" value="F:glycine binding"/>
    <property type="evidence" value="ECO:0007669"/>
    <property type="project" value="TreeGrafter"/>
</dbReference>
<reference key="2">
    <citation type="journal article" date="2011" name="Extremophiles">
        <title>Genomic analyses of Acidianus hospitalis W1 a host for studying crenarchaeal virus and plasmid life cycles.</title>
        <authorList>
            <person name="You X.Y."/>
            <person name="Liu C."/>
            <person name="Wang S.Y."/>
            <person name="Jiang C.Y."/>
            <person name="Shah S.A."/>
            <person name="Prangishvili D."/>
            <person name="Liu S.J."/>
            <person name="Garrett R.A."/>
        </authorList>
    </citation>
    <scope>NUCLEOTIDE SEQUENCE</scope>
    <source>
        <strain>W1</strain>
    </source>
</reference>
<dbReference type="InterPro" id="IPR049316">
    <property type="entry name" value="GDC-P_C"/>
</dbReference>
<feature type="domain" description="Glycine dehydrogenase C-terminal" evidence="7">
    <location>
        <begin position="352"/>
        <end position="454"/>
    </location>
</feature>
<gene>
    <name evidence="5" type="primary">gcvPB</name>
    <name evidence="8" type="ordered locus">Ahos_1328</name>
</gene>
<dbReference type="GO" id="GO:0019464">
    <property type="term" value="P:glycine decarboxylation via glycine cleavage system"/>
    <property type="evidence" value="ECO:0007669"/>
    <property type="project" value="UniProtKB-UniRule"/>
</dbReference>
<dbReference type="Pfam" id="PF02347">
    <property type="entry name" value="GDC-P"/>
    <property type="match status" value="1"/>
</dbReference>
<protein>
    <recommendedName>
        <fullName evidence="5">Probable glycine dehydrogenase (decarboxylating) subunit 2</fullName>
        <ecNumber evidence="5">1.4.4.2</ecNumber>
    </recommendedName>
    <alternativeName>
        <fullName evidence="5">Glycine cleavage system P-protein subunit 2</fullName>
    </alternativeName>
    <alternativeName>
        <fullName evidence="5">Glycine decarboxylase subunit 2</fullName>
    </alternativeName>
    <alternativeName>
        <fullName evidence="5">Glycine dehydrogenase (aminomethyl-transferring) subunit 2</fullName>
    </alternativeName>
</protein>
<dbReference type="GO" id="GO:0005960">
    <property type="term" value="C:glycine cleavage complex"/>
    <property type="evidence" value="ECO:0007669"/>
    <property type="project" value="TreeGrafter"/>
</dbReference>
<dbReference type="HOGENOM" id="CLU_004620_5_0_2"/>
<dbReference type="PANTHER" id="PTHR11773">
    <property type="entry name" value="GLYCINE DEHYDROGENASE, DECARBOXYLATING"/>
    <property type="match status" value="1"/>
</dbReference>
<dbReference type="KEGG" id="aho:Ahos_1328"/>
<evidence type="ECO:0000259" key="7">
    <source>
        <dbReference type="Pfam" id="PF21478"/>
    </source>
</evidence>
<dbReference type="RefSeq" id="WP_013776126.1">
    <property type="nucleotide sequence ID" value="NC_015518.1"/>
</dbReference>
<organism evidence="8 9">
    <name type="scientific">Acidianus hospitalis (strain W1)</name>
    <dbReference type="NCBI Taxonomy" id="933801"/>
    <lineage>
        <taxon>Archaea</taxon>
        <taxon>Thermoproteota</taxon>
        <taxon>Thermoprotei</taxon>
        <taxon>Sulfolobales</taxon>
        <taxon>Sulfolobaceae</taxon>
        <taxon>Acidianus</taxon>
    </lineage>
</organism>
<dbReference type="Gene3D" id="3.90.1150.10">
    <property type="entry name" value="Aspartate Aminotransferase, domain 1"/>
    <property type="match status" value="1"/>
</dbReference>
<comment type="cofactor">
    <cofactor evidence="1 5">
        <name>pyridoxal 5'-phosphate</name>
        <dbReference type="ChEBI" id="CHEBI:597326"/>
    </cofactor>
</comment>
<dbReference type="AlphaFoldDB" id="F4B4A3"/>
<evidence type="ECO:0000256" key="2">
    <source>
        <dbReference type="ARBA" id="ARBA00022898"/>
    </source>
</evidence>
<evidence type="ECO:0000313" key="9">
    <source>
        <dbReference type="Proteomes" id="UP000008458"/>
    </source>
</evidence>
<comment type="subunit">
    <text evidence="5">The glycine cleavage system is composed of four proteins: P, T, L and H. In this organism, the P 'protein' is a heterodimer of two subunits.</text>
</comment>
<comment type="similarity">
    <text evidence="5">Belongs to the GcvP family. C-terminal subunit subfamily.</text>
</comment>
<keyword evidence="2 5" id="KW-0663">Pyridoxal phosphate</keyword>
<dbReference type="FunFam" id="3.90.1150.10:FF:000014">
    <property type="entry name" value="Probable glycine dehydrogenase (decarboxylating) subunit 2"/>
    <property type="match status" value="1"/>
</dbReference>
<dbReference type="NCBIfam" id="NF003346">
    <property type="entry name" value="PRK04366.1"/>
    <property type="match status" value="1"/>
</dbReference>
<dbReference type="OrthoDB" id="371967at2157"/>
<dbReference type="InterPro" id="IPR015424">
    <property type="entry name" value="PyrdxlP-dep_Trfase"/>
</dbReference>
<dbReference type="GO" id="GO:0004375">
    <property type="term" value="F:glycine dehydrogenase (decarboxylating) activity"/>
    <property type="evidence" value="ECO:0007669"/>
    <property type="project" value="UniProtKB-EC"/>
</dbReference>
<dbReference type="InterPro" id="IPR023012">
    <property type="entry name" value="GcvPB"/>
</dbReference>